<keyword evidence="1" id="KW-0560">Oxidoreductase</keyword>
<dbReference type="SMART" id="SM00822">
    <property type="entry name" value="PKS_KR"/>
    <property type="match status" value="1"/>
</dbReference>
<sequence>MFEHSLILVTGANGYIASALVKKLVDHGARVRATVRREASGEQLRETLSPDAKGSLEIAIVQDITASGAFKSALQGVTHVFHAASPIPGAGKIDAKRDFIDPAVAGTMSLLEDAHATSSVVKVVLTSSIAAMLDAATIRQAGTYTSSDWNSITYDTAIALNDKLASDNPAEVAQYSMYIYAASKTLAEKAARDFVSEKKARFAFNTVHPAFVIGKPAIRDAGLNGSNAIFWKALTARPIDAGDAMHLVSLQDTVNGHVKAMESEEANGKRLILCSGEPLTAELINWAKDRGGSSLAFERVDLPHNVEELKRNVRNFDVSETERVLDIKFESVRETVDNWVDWITEERITKS</sequence>
<feature type="domain" description="Ketoreductase" evidence="3">
    <location>
        <begin position="5"/>
        <end position="156"/>
    </location>
</feature>
<dbReference type="Gene3D" id="3.40.50.720">
    <property type="entry name" value="NAD(P)-binding Rossmann-like Domain"/>
    <property type="match status" value="1"/>
</dbReference>
<dbReference type="InterPro" id="IPR057326">
    <property type="entry name" value="KR_dom"/>
</dbReference>
<dbReference type="AlphaFoldDB" id="R9PEM4"/>
<keyword evidence="5" id="KW-1185">Reference proteome</keyword>
<proteinExistence type="inferred from homology"/>
<accession>R9PEM4</accession>
<dbReference type="InterPro" id="IPR036291">
    <property type="entry name" value="NAD(P)-bd_dom_sf"/>
</dbReference>
<dbReference type="InterPro" id="IPR001509">
    <property type="entry name" value="Epimerase_deHydtase"/>
</dbReference>
<evidence type="ECO:0000256" key="1">
    <source>
        <dbReference type="ARBA" id="ARBA00023002"/>
    </source>
</evidence>
<dbReference type="Pfam" id="PF01370">
    <property type="entry name" value="Epimerase"/>
    <property type="match status" value="1"/>
</dbReference>
<dbReference type="GO" id="GO:0016616">
    <property type="term" value="F:oxidoreductase activity, acting on the CH-OH group of donors, NAD or NADP as acceptor"/>
    <property type="evidence" value="ECO:0007669"/>
    <property type="project" value="TreeGrafter"/>
</dbReference>
<dbReference type="PANTHER" id="PTHR10366">
    <property type="entry name" value="NAD DEPENDENT EPIMERASE/DEHYDRATASE"/>
    <property type="match status" value="1"/>
</dbReference>
<dbReference type="STRING" id="1305764.R9PEM4"/>
<evidence type="ECO:0000256" key="2">
    <source>
        <dbReference type="ARBA" id="ARBA00023445"/>
    </source>
</evidence>
<dbReference type="SUPFAM" id="SSF51735">
    <property type="entry name" value="NAD(P)-binding Rossmann-fold domains"/>
    <property type="match status" value="1"/>
</dbReference>
<evidence type="ECO:0000259" key="3">
    <source>
        <dbReference type="SMART" id="SM00822"/>
    </source>
</evidence>
<evidence type="ECO:0000313" key="4">
    <source>
        <dbReference type="EMBL" id="GAC96555.1"/>
    </source>
</evidence>
<dbReference type="OrthoDB" id="2735536at2759"/>
<dbReference type="EMBL" id="DF238802">
    <property type="protein sequence ID" value="GAC96555.1"/>
    <property type="molecule type" value="Genomic_DNA"/>
</dbReference>
<protein>
    <submittedName>
        <fullName evidence="4">Potential oxidoreductase</fullName>
    </submittedName>
</protein>
<dbReference type="HOGENOM" id="CLU_007383_9_2_1"/>
<dbReference type="RefSeq" id="XP_012190142.1">
    <property type="nucleotide sequence ID" value="XM_012334752.1"/>
</dbReference>
<dbReference type="InterPro" id="IPR050425">
    <property type="entry name" value="NAD(P)_dehydrat-like"/>
</dbReference>
<evidence type="ECO:0000313" key="5">
    <source>
        <dbReference type="Proteomes" id="UP000014071"/>
    </source>
</evidence>
<dbReference type="eggNOG" id="KOG1502">
    <property type="taxonomic scope" value="Eukaryota"/>
</dbReference>
<gene>
    <name evidence="4" type="ORF">PHSY_004136</name>
</gene>
<dbReference type="GeneID" id="24109421"/>
<comment type="similarity">
    <text evidence="2">Belongs to the NAD(P)-dependent epimerase/dehydratase family. Dihydroflavonol-4-reductase subfamily.</text>
</comment>
<name>R9PEM4_PSEHS</name>
<dbReference type="PANTHER" id="PTHR10366:SF564">
    <property type="entry name" value="STEROL-4-ALPHA-CARBOXYLATE 3-DEHYDROGENASE, DECARBOXYLATING"/>
    <property type="match status" value="1"/>
</dbReference>
<organism evidence="4 5">
    <name type="scientific">Pseudozyma hubeiensis (strain SY62)</name>
    <name type="common">Yeast</name>
    <dbReference type="NCBI Taxonomy" id="1305764"/>
    <lineage>
        <taxon>Eukaryota</taxon>
        <taxon>Fungi</taxon>
        <taxon>Dikarya</taxon>
        <taxon>Basidiomycota</taxon>
        <taxon>Ustilaginomycotina</taxon>
        <taxon>Ustilaginomycetes</taxon>
        <taxon>Ustilaginales</taxon>
        <taxon>Ustilaginaceae</taxon>
        <taxon>Pseudozyma</taxon>
    </lineage>
</organism>
<dbReference type="Proteomes" id="UP000014071">
    <property type="component" value="Unassembled WGS sequence"/>
</dbReference>
<reference evidence="5" key="1">
    <citation type="journal article" date="2013" name="Genome Announc.">
        <title>Draft genome sequence of the basidiomycetous yeast-like fungus Pseudozyma hubeiensis SY62, which produces an abundant amount of the biosurfactant mannosylerythritol lipids.</title>
        <authorList>
            <person name="Konishi M."/>
            <person name="Hatada Y."/>
            <person name="Horiuchi J."/>
        </authorList>
    </citation>
    <scope>NUCLEOTIDE SEQUENCE [LARGE SCALE GENOMIC DNA]</scope>
    <source>
        <strain evidence="5">SY62</strain>
    </source>
</reference>